<evidence type="ECO:0000313" key="2">
    <source>
        <dbReference type="EMBL" id="GAA0963920.1"/>
    </source>
</evidence>
<dbReference type="EMBL" id="BAAAID010000213">
    <property type="protein sequence ID" value="GAA0963920.1"/>
    <property type="molecule type" value="Genomic_DNA"/>
</dbReference>
<keyword evidence="3" id="KW-1185">Reference proteome</keyword>
<gene>
    <name evidence="2" type="ORF">GCM10009575_099030</name>
</gene>
<protein>
    <recommendedName>
        <fullName evidence="4">Secreted protein</fullName>
    </recommendedName>
</protein>
<accession>A0ABN1RU87</accession>
<dbReference type="Proteomes" id="UP001500418">
    <property type="component" value="Unassembled WGS sequence"/>
</dbReference>
<organism evidence="2 3">
    <name type="scientific">Streptomyces rhizosphaericus</name>
    <dbReference type="NCBI Taxonomy" id="114699"/>
    <lineage>
        <taxon>Bacteria</taxon>
        <taxon>Bacillati</taxon>
        <taxon>Actinomycetota</taxon>
        <taxon>Actinomycetes</taxon>
        <taxon>Kitasatosporales</taxon>
        <taxon>Streptomycetaceae</taxon>
        <taxon>Streptomyces</taxon>
        <taxon>Streptomyces violaceusniger group</taxon>
    </lineage>
</organism>
<evidence type="ECO:0000256" key="1">
    <source>
        <dbReference type="SAM" id="Phobius"/>
    </source>
</evidence>
<reference evidence="2 3" key="1">
    <citation type="journal article" date="2019" name="Int. J. Syst. Evol. Microbiol.">
        <title>The Global Catalogue of Microorganisms (GCM) 10K type strain sequencing project: providing services to taxonomists for standard genome sequencing and annotation.</title>
        <authorList>
            <consortium name="The Broad Institute Genomics Platform"/>
            <consortium name="The Broad Institute Genome Sequencing Center for Infectious Disease"/>
            <person name="Wu L."/>
            <person name="Ma J."/>
        </authorList>
    </citation>
    <scope>NUCLEOTIDE SEQUENCE [LARGE SCALE GENOMIC DNA]</scope>
    <source>
        <strain evidence="2 3">JCM 11444</strain>
    </source>
</reference>
<feature type="transmembrane region" description="Helical" evidence="1">
    <location>
        <begin position="30"/>
        <end position="50"/>
    </location>
</feature>
<keyword evidence="1" id="KW-0472">Membrane</keyword>
<sequence length="200" mass="22286">MVSALAVQVRPPSPPGAAVTGWPKLARMDWLPLLSTLAGAAIGIVATLIADRNRWKREDVKEALRLRLDIYTQYTTTVKVLGETLRALAQREHPSDDERALALREAFRDSDIAIASERMWLIAPQPVVKASNSVFHCLRRICYGYIDGTVVSSPEDRARWEARGKAAAKMRKLMREDLGVGPLTERHSLLLNDYDDPAAQ</sequence>
<keyword evidence="1" id="KW-1133">Transmembrane helix</keyword>
<evidence type="ECO:0008006" key="4">
    <source>
        <dbReference type="Google" id="ProtNLM"/>
    </source>
</evidence>
<keyword evidence="1" id="KW-0812">Transmembrane</keyword>
<proteinExistence type="predicted"/>
<name>A0ABN1RU87_9ACTN</name>
<comment type="caution">
    <text evidence="2">The sequence shown here is derived from an EMBL/GenBank/DDBJ whole genome shotgun (WGS) entry which is preliminary data.</text>
</comment>
<evidence type="ECO:0000313" key="3">
    <source>
        <dbReference type="Proteomes" id="UP001500418"/>
    </source>
</evidence>